<dbReference type="PANTHER" id="PTHR13581">
    <property type="entry name" value="MRG-BINDING PROTEIN"/>
    <property type="match status" value="1"/>
</dbReference>
<keyword evidence="4" id="KW-0805">Transcription regulation</keyword>
<reference evidence="8" key="2">
    <citation type="submission" date="2022-06" db="UniProtKB">
        <authorList>
            <consortium name="EnsemblMetazoa"/>
        </authorList>
    </citation>
    <scope>IDENTIFICATION</scope>
</reference>
<keyword evidence="3" id="KW-0156">Chromatin regulator</keyword>
<protein>
    <recommendedName>
        <fullName evidence="10">MRG-binding protein</fullName>
    </recommendedName>
</protein>
<accession>A0A8R2NSS6</accession>
<dbReference type="Proteomes" id="UP000007819">
    <property type="component" value="Chromosome A2"/>
</dbReference>
<comment type="similarity">
    <text evidence="2">Belongs to the EAF7 family.</text>
</comment>
<feature type="compositionally biased region" description="Polar residues" evidence="7">
    <location>
        <begin position="191"/>
        <end position="204"/>
    </location>
</feature>
<evidence type="ECO:0000313" key="8">
    <source>
        <dbReference type="EnsemblMetazoa" id="XP_029345721.1"/>
    </source>
</evidence>
<keyword evidence="9" id="KW-1185">Reference proteome</keyword>
<comment type="subcellular location">
    <subcellularLocation>
        <location evidence="1">Nucleus</location>
    </subcellularLocation>
</comment>
<dbReference type="InterPro" id="IPR012423">
    <property type="entry name" value="Eaf7/MRGBP"/>
</dbReference>
<dbReference type="AlphaFoldDB" id="A0A8R2NSS6"/>
<reference evidence="9" key="1">
    <citation type="submission" date="2010-06" db="EMBL/GenBank/DDBJ databases">
        <authorList>
            <person name="Jiang H."/>
            <person name="Abraham K."/>
            <person name="Ali S."/>
            <person name="Alsbrooks S.L."/>
            <person name="Anim B.N."/>
            <person name="Anosike U.S."/>
            <person name="Attaway T."/>
            <person name="Bandaranaike D.P."/>
            <person name="Battles P.K."/>
            <person name="Bell S.N."/>
            <person name="Bell A.V."/>
            <person name="Beltran B."/>
            <person name="Bickham C."/>
            <person name="Bustamante Y."/>
            <person name="Caleb T."/>
            <person name="Canada A."/>
            <person name="Cardenas V."/>
            <person name="Carter K."/>
            <person name="Chacko J."/>
            <person name="Chandrabose M.N."/>
            <person name="Chavez D."/>
            <person name="Chavez A."/>
            <person name="Chen L."/>
            <person name="Chu H.-S."/>
            <person name="Claassen K.J."/>
            <person name="Cockrell R."/>
            <person name="Collins M."/>
            <person name="Cooper J.A."/>
            <person name="Cree A."/>
            <person name="Curry S.M."/>
            <person name="Da Y."/>
            <person name="Dao M.D."/>
            <person name="Das B."/>
            <person name="Davila M.-L."/>
            <person name="Davy-Carroll L."/>
            <person name="Denson S."/>
            <person name="Dinh H."/>
            <person name="Ebong V.E."/>
            <person name="Edwards J.R."/>
            <person name="Egan A."/>
            <person name="El-Daye J."/>
            <person name="Escobedo L."/>
            <person name="Fernandez S."/>
            <person name="Fernando P.R."/>
            <person name="Flagg N."/>
            <person name="Forbes L.D."/>
            <person name="Fowler R.G."/>
            <person name="Fu Q."/>
            <person name="Gabisi R.A."/>
            <person name="Ganer J."/>
            <person name="Garbino Pronczuk A."/>
            <person name="Garcia R.M."/>
            <person name="Garner T."/>
            <person name="Garrett T.E."/>
            <person name="Gonzalez D.A."/>
            <person name="Hamid H."/>
            <person name="Hawkins E.S."/>
            <person name="Hirani K."/>
            <person name="Hogues M.E."/>
            <person name="Hollins B."/>
            <person name="Hsiao C.-H."/>
            <person name="Jabil R."/>
            <person name="James M.L."/>
            <person name="Jhangiani S.N."/>
            <person name="Johnson B."/>
            <person name="Johnson Q."/>
            <person name="Joshi V."/>
            <person name="Kalu J.B."/>
            <person name="Kam C."/>
            <person name="Kashfia A."/>
            <person name="Keebler J."/>
            <person name="Kisamo H."/>
            <person name="Kovar C.L."/>
            <person name="Lago L.A."/>
            <person name="Lai C.-Y."/>
            <person name="Laidlaw J."/>
            <person name="Lara F."/>
            <person name="Le T.-K."/>
            <person name="Lee S.L."/>
            <person name="Legall F.H."/>
            <person name="Lemon S.J."/>
            <person name="Lewis L.R."/>
            <person name="Li B."/>
            <person name="Liu Y."/>
            <person name="Liu Y.-S."/>
            <person name="Lopez J."/>
            <person name="Lozado R.J."/>
            <person name="Lu J."/>
            <person name="Madu R.C."/>
            <person name="Maheshwari M."/>
            <person name="Maheshwari R."/>
            <person name="Malloy K."/>
            <person name="Martinez E."/>
            <person name="Mathew T."/>
            <person name="Mercado I.C."/>
            <person name="Mercado C."/>
            <person name="Meyer B."/>
            <person name="Montgomery K."/>
            <person name="Morgan M.B."/>
            <person name="Munidasa M."/>
            <person name="Nazareth L.V."/>
            <person name="Nelson J."/>
            <person name="Ng B.M."/>
            <person name="Nguyen N.B."/>
            <person name="Nguyen P.Q."/>
            <person name="Nguyen T."/>
            <person name="Obregon M."/>
            <person name="Okwuonu G.O."/>
            <person name="Onwere C.G."/>
            <person name="Orozco G."/>
            <person name="Parra A."/>
            <person name="Patel S."/>
            <person name="Patil S."/>
            <person name="Perez A."/>
            <person name="Perez Y."/>
            <person name="Pham C."/>
            <person name="Primus E.L."/>
            <person name="Pu L.-L."/>
            <person name="Puazo M."/>
            <person name="Qin X."/>
            <person name="Quiroz J.B."/>
            <person name="Reese J."/>
            <person name="Richards S."/>
            <person name="Rives C.M."/>
            <person name="Robberts R."/>
            <person name="Ruiz S.J."/>
            <person name="Ruiz M.J."/>
            <person name="Santibanez J."/>
            <person name="Schneider B.W."/>
            <person name="Sisson I."/>
            <person name="Smith M."/>
            <person name="Sodergren E."/>
            <person name="Song X.-Z."/>
            <person name="Song B.B."/>
            <person name="Summersgill H."/>
            <person name="Thelus R."/>
            <person name="Thornton R.D."/>
            <person name="Trejos Z.Y."/>
            <person name="Usmani K."/>
            <person name="Vattathil S."/>
            <person name="Villasana D."/>
            <person name="Walker D.L."/>
            <person name="Wang S."/>
            <person name="Wang K."/>
            <person name="White C.S."/>
            <person name="Williams A.C."/>
            <person name="Williamson J."/>
            <person name="Wilson K."/>
            <person name="Woghiren I.O."/>
            <person name="Woodworth J.R."/>
            <person name="Worley K.C."/>
            <person name="Wright R.A."/>
            <person name="Wu W."/>
            <person name="Young L."/>
            <person name="Zhang L."/>
            <person name="Zhang J."/>
            <person name="Zhu Y."/>
            <person name="Muzny D.M."/>
            <person name="Weinstock G."/>
            <person name="Gibbs R.A."/>
        </authorList>
    </citation>
    <scope>NUCLEOTIDE SEQUENCE [LARGE SCALE GENOMIC DNA]</scope>
    <source>
        <strain evidence="9">LSR1</strain>
    </source>
</reference>
<dbReference type="OrthoDB" id="5595141at2759"/>
<keyword evidence="5" id="KW-0804">Transcription</keyword>
<dbReference type="KEGG" id="api:115034115"/>
<dbReference type="GO" id="GO:0006357">
    <property type="term" value="P:regulation of transcription by RNA polymerase II"/>
    <property type="evidence" value="ECO:0007669"/>
    <property type="project" value="TreeGrafter"/>
</dbReference>
<proteinExistence type="inferred from homology"/>
<evidence type="ECO:0000256" key="7">
    <source>
        <dbReference type="SAM" id="MobiDB-lite"/>
    </source>
</evidence>
<organism evidence="8 9">
    <name type="scientific">Acyrthosiphon pisum</name>
    <name type="common">Pea aphid</name>
    <dbReference type="NCBI Taxonomy" id="7029"/>
    <lineage>
        <taxon>Eukaryota</taxon>
        <taxon>Metazoa</taxon>
        <taxon>Ecdysozoa</taxon>
        <taxon>Arthropoda</taxon>
        <taxon>Hexapoda</taxon>
        <taxon>Insecta</taxon>
        <taxon>Pterygota</taxon>
        <taxon>Neoptera</taxon>
        <taxon>Paraneoptera</taxon>
        <taxon>Hemiptera</taxon>
        <taxon>Sternorrhyncha</taxon>
        <taxon>Aphidomorpha</taxon>
        <taxon>Aphidoidea</taxon>
        <taxon>Aphididae</taxon>
        <taxon>Macrosiphini</taxon>
        <taxon>Acyrthosiphon</taxon>
    </lineage>
</organism>
<evidence type="ECO:0000256" key="5">
    <source>
        <dbReference type="ARBA" id="ARBA00023163"/>
    </source>
</evidence>
<keyword evidence="6" id="KW-0539">Nucleus</keyword>
<dbReference type="GO" id="GO:0006325">
    <property type="term" value="P:chromatin organization"/>
    <property type="evidence" value="ECO:0007669"/>
    <property type="project" value="UniProtKB-KW"/>
</dbReference>
<evidence type="ECO:0000256" key="4">
    <source>
        <dbReference type="ARBA" id="ARBA00023015"/>
    </source>
</evidence>
<evidence type="ECO:0000256" key="2">
    <source>
        <dbReference type="ARBA" id="ARBA00007117"/>
    </source>
</evidence>
<dbReference type="EnsemblMetazoa" id="XM_029489861.1">
    <property type="protein sequence ID" value="XP_029345721.1"/>
    <property type="gene ID" value="LOC115034115"/>
</dbReference>
<evidence type="ECO:0000313" key="9">
    <source>
        <dbReference type="Proteomes" id="UP000007819"/>
    </source>
</evidence>
<evidence type="ECO:0000256" key="3">
    <source>
        <dbReference type="ARBA" id="ARBA00022853"/>
    </source>
</evidence>
<dbReference type="RefSeq" id="XP_029345721.1">
    <property type="nucleotide sequence ID" value="XM_029489861.1"/>
</dbReference>
<name>A0A8R2NSS6_ACYPI</name>
<dbReference type="GO" id="GO:0035267">
    <property type="term" value="C:NuA4 histone acetyltransferase complex"/>
    <property type="evidence" value="ECO:0007669"/>
    <property type="project" value="TreeGrafter"/>
</dbReference>
<evidence type="ECO:0008006" key="10">
    <source>
        <dbReference type="Google" id="ProtNLM"/>
    </source>
</evidence>
<dbReference type="GO" id="GO:0005634">
    <property type="term" value="C:nucleus"/>
    <property type="evidence" value="ECO:0007669"/>
    <property type="project" value="UniProtKB-SubCell"/>
</dbReference>
<evidence type="ECO:0000256" key="6">
    <source>
        <dbReference type="ARBA" id="ARBA00023242"/>
    </source>
</evidence>
<feature type="compositionally biased region" description="Polar residues" evidence="7">
    <location>
        <begin position="167"/>
        <end position="178"/>
    </location>
</feature>
<dbReference type="PANTHER" id="PTHR13581:SF5">
    <property type="entry name" value="MRG_MORF4L-BINDING PROTEIN"/>
    <property type="match status" value="1"/>
</dbReference>
<evidence type="ECO:0000256" key="1">
    <source>
        <dbReference type="ARBA" id="ARBA00004123"/>
    </source>
</evidence>
<feature type="region of interest" description="Disordered" evidence="7">
    <location>
        <begin position="148"/>
        <end position="210"/>
    </location>
</feature>
<dbReference type="GeneID" id="115034115"/>
<sequence length="263" mass="30220">MSNQLPSTSDVTNCSMTGNNNLIDCKTIETFKWTPRLEKCLLQNMMGLRIGGINKHLTMLLLKEKMHKQLKLNIPIKVLWDYVSAKWDIRFADLMERISFDTRQKDFVLPEDFDQLIDEEGEKIKNLNKECLSDEINERKLLNWSGTKRSKSNSLSSVESEEDHNKTIPSTLLQSSPAKTYEVGSDEGPCTSRSLHSNDKLQNSKSDEKNKLKDLKRLNKKTSNKIEVKPKIRNRMTSDLLVVQQFLNNVEPLGRRSCSNTNS</sequence>